<proteinExistence type="predicted"/>
<dbReference type="EMBL" id="UOFJ01000058">
    <property type="protein sequence ID" value="VAW61981.1"/>
    <property type="molecule type" value="Genomic_DNA"/>
</dbReference>
<organism evidence="1">
    <name type="scientific">hydrothermal vent metagenome</name>
    <dbReference type="NCBI Taxonomy" id="652676"/>
    <lineage>
        <taxon>unclassified sequences</taxon>
        <taxon>metagenomes</taxon>
        <taxon>ecological metagenomes</taxon>
    </lineage>
</organism>
<sequence length="148" mass="16482">MRKIQIIGMILLIAISGLLLAVEKAQPYQPDTGDSALDESLLLVNKTVSQKPGKKAARKLIQYTQRLAMDYQIPEYRVEELFNIYEFSAADALMSVSIADVSGQPLKNVAGLYFNNKKAGWKSVLKQLMILPGSKVYEQIKKDAAAEY</sequence>
<evidence type="ECO:0000313" key="1">
    <source>
        <dbReference type="EMBL" id="VAW61981.1"/>
    </source>
</evidence>
<protein>
    <submittedName>
        <fullName evidence="1">Uncharacterized protein</fullName>
    </submittedName>
</protein>
<name>A0A3B0X2G3_9ZZZZ</name>
<gene>
    <name evidence="1" type="ORF">MNBD_GAMMA10-1777</name>
</gene>
<accession>A0A3B0X2G3</accession>
<dbReference type="AlphaFoldDB" id="A0A3B0X2G3"/>
<reference evidence="1" key="1">
    <citation type="submission" date="2018-06" db="EMBL/GenBank/DDBJ databases">
        <authorList>
            <person name="Zhirakovskaya E."/>
        </authorList>
    </citation>
    <scope>NUCLEOTIDE SEQUENCE</scope>
</reference>